<name>X1AZN8_9ZZZZ</name>
<evidence type="ECO:0000256" key="2">
    <source>
        <dbReference type="ARBA" id="ARBA00022679"/>
    </source>
</evidence>
<gene>
    <name evidence="4" type="ORF">S01H4_28863</name>
</gene>
<keyword evidence="2" id="KW-0808">Transferase</keyword>
<protein>
    <recommendedName>
        <fullName evidence="3">DNA methylase N-4/N-6 domain-containing protein</fullName>
    </recommendedName>
</protein>
<dbReference type="AlphaFoldDB" id="X1AZN8"/>
<comment type="caution">
    <text evidence="4">The sequence shown here is derived from an EMBL/GenBank/DDBJ whole genome shotgun (WGS) entry which is preliminary data.</text>
</comment>
<dbReference type="GO" id="GO:0008170">
    <property type="term" value="F:N-methyltransferase activity"/>
    <property type="evidence" value="ECO:0007669"/>
    <property type="project" value="InterPro"/>
</dbReference>
<dbReference type="Gene3D" id="3.40.50.150">
    <property type="entry name" value="Vaccinia Virus protein VP39"/>
    <property type="match status" value="1"/>
</dbReference>
<keyword evidence="1" id="KW-0489">Methyltransferase</keyword>
<feature type="non-terminal residue" evidence="4">
    <location>
        <position position="1"/>
    </location>
</feature>
<evidence type="ECO:0000259" key="3">
    <source>
        <dbReference type="Pfam" id="PF01555"/>
    </source>
</evidence>
<feature type="domain" description="DNA methylase N-4/N-6" evidence="3">
    <location>
        <begin position="20"/>
        <end position="58"/>
    </location>
</feature>
<proteinExistence type="predicted"/>
<dbReference type="GO" id="GO:0032259">
    <property type="term" value="P:methylation"/>
    <property type="evidence" value="ECO:0007669"/>
    <property type="project" value="UniProtKB-KW"/>
</dbReference>
<evidence type="ECO:0000256" key="1">
    <source>
        <dbReference type="ARBA" id="ARBA00022603"/>
    </source>
</evidence>
<dbReference type="Pfam" id="PF01555">
    <property type="entry name" value="N6_N4_Mtase"/>
    <property type="match status" value="1"/>
</dbReference>
<dbReference type="PRINTS" id="PR00508">
    <property type="entry name" value="S21N4MTFRASE"/>
</dbReference>
<dbReference type="SUPFAM" id="SSF53335">
    <property type="entry name" value="S-adenosyl-L-methionine-dependent methyltransferases"/>
    <property type="match status" value="1"/>
</dbReference>
<sequence>NSETLGWQPTCKCNADKVPSIVLDPFAGAGTTLIVAAKLGRDAIGYELSSEYCQLINKRYAKELPAIEKLKSQLRLQL</sequence>
<accession>X1AZN8</accession>
<organism evidence="4">
    <name type="scientific">marine sediment metagenome</name>
    <dbReference type="NCBI Taxonomy" id="412755"/>
    <lineage>
        <taxon>unclassified sequences</taxon>
        <taxon>metagenomes</taxon>
        <taxon>ecological metagenomes</taxon>
    </lineage>
</organism>
<dbReference type="InterPro" id="IPR029063">
    <property type="entry name" value="SAM-dependent_MTases_sf"/>
</dbReference>
<dbReference type="InterPro" id="IPR001091">
    <property type="entry name" value="RM_Methyltransferase"/>
</dbReference>
<dbReference type="EMBL" id="BART01014492">
    <property type="protein sequence ID" value="GAG88794.1"/>
    <property type="molecule type" value="Genomic_DNA"/>
</dbReference>
<evidence type="ECO:0000313" key="4">
    <source>
        <dbReference type="EMBL" id="GAG88794.1"/>
    </source>
</evidence>
<dbReference type="InterPro" id="IPR002941">
    <property type="entry name" value="DNA_methylase_N4/N6"/>
</dbReference>
<dbReference type="GO" id="GO:0003677">
    <property type="term" value="F:DNA binding"/>
    <property type="evidence" value="ECO:0007669"/>
    <property type="project" value="InterPro"/>
</dbReference>
<reference evidence="4" key="1">
    <citation type="journal article" date="2014" name="Front. Microbiol.">
        <title>High frequency of phylogenetically diverse reductive dehalogenase-homologous genes in deep subseafloor sedimentary metagenomes.</title>
        <authorList>
            <person name="Kawai M."/>
            <person name="Futagami T."/>
            <person name="Toyoda A."/>
            <person name="Takaki Y."/>
            <person name="Nishi S."/>
            <person name="Hori S."/>
            <person name="Arai W."/>
            <person name="Tsubouchi T."/>
            <person name="Morono Y."/>
            <person name="Uchiyama I."/>
            <person name="Ito T."/>
            <person name="Fujiyama A."/>
            <person name="Inagaki F."/>
            <person name="Takami H."/>
        </authorList>
    </citation>
    <scope>NUCLEOTIDE SEQUENCE</scope>
    <source>
        <strain evidence="4">Expedition CK06-06</strain>
    </source>
</reference>